<evidence type="ECO:0000313" key="6">
    <source>
        <dbReference type="EMBL" id="KIM20725.1"/>
    </source>
</evidence>
<dbReference type="InterPro" id="IPR017937">
    <property type="entry name" value="Thioredoxin_CS"/>
</dbReference>
<dbReference type="PRINTS" id="PR00421">
    <property type="entry name" value="THIOREDOXIN"/>
</dbReference>
<dbReference type="STRING" id="933852.A0A0C3A7Y0"/>
<reference evidence="7" key="2">
    <citation type="submission" date="2015-01" db="EMBL/GenBank/DDBJ databases">
        <title>Evolutionary Origins and Diversification of the Mycorrhizal Mutualists.</title>
        <authorList>
            <consortium name="DOE Joint Genome Institute"/>
            <consortium name="Mycorrhizal Genomics Consortium"/>
            <person name="Kohler A."/>
            <person name="Kuo A."/>
            <person name="Nagy L.G."/>
            <person name="Floudas D."/>
            <person name="Copeland A."/>
            <person name="Barry K.W."/>
            <person name="Cichocki N."/>
            <person name="Veneault-Fourrey C."/>
            <person name="LaButti K."/>
            <person name="Lindquist E.A."/>
            <person name="Lipzen A."/>
            <person name="Lundell T."/>
            <person name="Morin E."/>
            <person name="Murat C."/>
            <person name="Riley R."/>
            <person name="Ohm R."/>
            <person name="Sun H."/>
            <person name="Tunlid A."/>
            <person name="Henrissat B."/>
            <person name="Grigoriev I.V."/>
            <person name="Hibbett D.S."/>
            <person name="Martin F."/>
        </authorList>
    </citation>
    <scope>NUCLEOTIDE SEQUENCE [LARGE SCALE GENOMIC DNA]</scope>
    <source>
        <strain evidence="7">MAFF 305830</strain>
    </source>
</reference>
<feature type="domain" description="Thioredoxin" evidence="5">
    <location>
        <begin position="139"/>
        <end position="277"/>
    </location>
</feature>
<dbReference type="InterPro" id="IPR051063">
    <property type="entry name" value="PDI"/>
</dbReference>
<dbReference type="Proteomes" id="UP000054097">
    <property type="component" value="Unassembled WGS sequence"/>
</dbReference>
<evidence type="ECO:0000259" key="5">
    <source>
        <dbReference type="PROSITE" id="PS51352"/>
    </source>
</evidence>
<dbReference type="PROSITE" id="PS00194">
    <property type="entry name" value="THIOREDOXIN_1"/>
    <property type="match status" value="2"/>
</dbReference>
<feature type="domain" description="Thioredoxin" evidence="5">
    <location>
        <begin position="19"/>
        <end position="138"/>
    </location>
</feature>
<evidence type="ECO:0000313" key="7">
    <source>
        <dbReference type="Proteomes" id="UP000054097"/>
    </source>
</evidence>
<evidence type="ECO:0000256" key="4">
    <source>
        <dbReference type="SAM" id="SignalP"/>
    </source>
</evidence>
<comment type="similarity">
    <text evidence="1">Belongs to the protein disulfide isomerase family.</text>
</comment>
<dbReference type="EMBL" id="KN824411">
    <property type="protein sequence ID" value="KIM20725.1"/>
    <property type="molecule type" value="Genomic_DNA"/>
</dbReference>
<feature type="region of interest" description="Disordered" evidence="3">
    <location>
        <begin position="424"/>
        <end position="461"/>
    </location>
</feature>
<feature type="chain" id="PRO_5002160903" description="Thioredoxin domain-containing protein" evidence="4">
    <location>
        <begin position="23"/>
        <end position="633"/>
    </location>
</feature>
<dbReference type="AlphaFoldDB" id="A0A0C3A7Y0"/>
<reference evidence="6 7" key="1">
    <citation type="submission" date="2014-04" db="EMBL/GenBank/DDBJ databases">
        <authorList>
            <consortium name="DOE Joint Genome Institute"/>
            <person name="Kuo A."/>
            <person name="Zuccaro A."/>
            <person name="Kohler A."/>
            <person name="Nagy L.G."/>
            <person name="Floudas D."/>
            <person name="Copeland A."/>
            <person name="Barry K.W."/>
            <person name="Cichocki N."/>
            <person name="Veneault-Fourrey C."/>
            <person name="LaButti K."/>
            <person name="Lindquist E.A."/>
            <person name="Lipzen A."/>
            <person name="Lundell T."/>
            <person name="Morin E."/>
            <person name="Murat C."/>
            <person name="Sun H."/>
            <person name="Tunlid A."/>
            <person name="Henrissat B."/>
            <person name="Grigoriev I.V."/>
            <person name="Hibbett D.S."/>
            <person name="Martin F."/>
            <person name="Nordberg H.P."/>
            <person name="Cantor M.N."/>
            <person name="Hua S.X."/>
        </authorList>
    </citation>
    <scope>NUCLEOTIDE SEQUENCE [LARGE SCALE GENOMIC DNA]</scope>
    <source>
        <strain evidence="6 7">MAFF 305830</strain>
    </source>
</reference>
<dbReference type="OrthoDB" id="72053at2759"/>
<accession>A0A0C3A7Y0</accession>
<name>A0A0C3A7Y0_SERVB</name>
<gene>
    <name evidence="6" type="ORF">M408DRAFT_333833</name>
</gene>
<dbReference type="HOGENOM" id="CLU_021868_1_1_1"/>
<dbReference type="Pfam" id="PF00085">
    <property type="entry name" value="Thioredoxin"/>
    <property type="match status" value="2"/>
</dbReference>
<dbReference type="SUPFAM" id="SSF52833">
    <property type="entry name" value="Thioredoxin-like"/>
    <property type="match status" value="2"/>
</dbReference>
<dbReference type="InterPro" id="IPR036249">
    <property type="entry name" value="Thioredoxin-like_sf"/>
</dbReference>
<organism evidence="6 7">
    <name type="scientific">Serendipita vermifera MAFF 305830</name>
    <dbReference type="NCBI Taxonomy" id="933852"/>
    <lineage>
        <taxon>Eukaryota</taxon>
        <taxon>Fungi</taxon>
        <taxon>Dikarya</taxon>
        <taxon>Basidiomycota</taxon>
        <taxon>Agaricomycotina</taxon>
        <taxon>Agaricomycetes</taxon>
        <taxon>Sebacinales</taxon>
        <taxon>Serendipitaceae</taxon>
        <taxon>Serendipita</taxon>
    </lineage>
</organism>
<dbReference type="Gene3D" id="3.40.30.10">
    <property type="entry name" value="Glutaredoxin"/>
    <property type="match status" value="2"/>
</dbReference>
<feature type="signal peptide" evidence="4">
    <location>
        <begin position="1"/>
        <end position="22"/>
    </location>
</feature>
<protein>
    <recommendedName>
        <fullName evidence="5">Thioredoxin domain-containing protein</fullName>
    </recommendedName>
</protein>
<evidence type="ECO:0000256" key="3">
    <source>
        <dbReference type="SAM" id="MobiDB-lite"/>
    </source>
</evidence>
<dbReference type="PANTHER" id="PTHR45672">
    <property type="entry name" value="PROTEIN DISULFIDE-ISOMERASE C17H9.14C-RELATED"/>
    <property type="match status" value="1"/>
</dbReference>
<dbReference type="InterPro" id="IPR013766">
    <property type="entry name" value="Thioredoxin_domain"/>
</dbReference>
<feature type="compositionally biased region" description="Acidic residues" evidence="3">
    <location>
        <begin position="427"/>
        <end position="441"/>
    </location>
</feature>
<dbReference type="CDD" id="cd02961">
    <property type="entry name" value="PDI_a_family"/>
    <property type="match status" value="2"/>
</dbReference>
<dbReference type="PROSITE" id="PS51352">
    <property type="entry name" value="THIOREDOXIN_2"/>
    <property type="match status" value="2"/>
</dbReference>
<dbReference type="GO" id="GO:0005783">
    <property type="term" value="C:endoplasmic reticulum"/>
    <property type="evidence" value="ECO:0007669"/>
    <property type="project" value="TreeGrafter"/>
</dbReference>
<evidence type="ECO:0000256" key="2">
    <source>
        <dbReference type="ARBA" id="ARBA00022729"/>
    </source>
</evidence>
<proteinExistence type="inferred from homology"/>
<evidence type="ECO:0000256" key="1">
    <source>
        <dbReference type="ARBA" id="ARBA00006347"/>
    </source>
</evidence>
<sequence length="633" mass="70268">MILTRLPGASLFLSAFLLLVASSPLPVDSKATGASPELRQLTAATFDESTKHNTWFVEFFSPWCGHCKAFKPTWEELVVSREDHPRLSLAQVDCVADGDLCNAQDIKYYPQLRLYRNHPNGTRTAETFDSSRSLSTLEQWLDERVPRITAPPSTQNHPVPNQQTLAPKEYNTQGKVLVLGSDDFQERVAREPTMVKFFAPWCGHCQKLAPIWTELAQELKGVVNVAEVNCDIHGSLCRNVGIEGYPTVIFYLNGRKVDYTGRKALDAMATFARKAVAPGVATVDAETFNDKLDSDEVVFLLLHTGSDQRVLDAVSAASQVLLGEPPIYASTSRALYSQYGLASPSTSAVPVLLAIKSHASKNYAAKLELDGLATGHGSGEGLEKWLLRNRFPVVGKLGMDNFYSVMKNPTRPFVVLVAIDPGSSSSESEDWPSASDDDDEEGAPRGEHASPEASLSPHARESLRRLEQISTAWARGGESKDKERETVFVWMDGRKWGKWLKNMYGIKDVSKSKMDGVVVVDHQSLLYYDTDLNGRPLTLDKDNIFYALRSIYAGRGTPKHSENLLERIARSTNKKVLAIEEYVKTHIKTTIFGVIMFFVLTFYALKCCMDADLPTPNDYYVSGPEKKGRGRLD</sequence>
<keyword evidence="2 4" id="KW-0732">Signal</keyword>
<keyword evidence="7" id="KW-1185">Reference proteome</keyword>
<dbReference type="PANTHER" id="PTHR45672:SF3">
    <property type="entry name" value="THIOREDOXIN DOMAIN-CONTAINING PROTEIN 5"/>
    <property type="match status" value="1"/>
</dbReference>
<dbReference type="GO" id="GO:0003756">
    <property type="term" value="F:protein disulfide isomerase activity"/>
    <property type="evidence" value="ECO:0007669"/>
    <property type="project" value="TreeGrafter"/>
</dbReference>
<dbReference type="GO" id="GO:0006457">
    <property type="term" value="P:protein folding"/>
    <property type="evidence" value="ECO:0007669"/>
    <property type="project" value="TreeGrafter"/>
</dbReference>